<protein>
    <submittedName>
        <fullName evidence="2">Uncharacterized protein</fullName>
    </submittedName>
</protein>
<gene>
    <name evidence="2" type="ORF">S06H3_30716</name>
</gene>
<sequence>ETFNKKAFHCYSIPKRKRKEKSSQGKDWRKGHNLLLFKR</sequence>
<feature type="region of interest" description="Disordered" evidence="1">
    <location>
        <begin position="14"/>
        <end position="39"/>
    </location>
</feature>
<reference evidence="2" key="1">
    <citation type="journal article" date="2014" name="Front. Microbiol.">
        <title>High frequency of phylogenetically diverse reductive dehalogenase-homologous genes in deep subseafloor sedimentary metagenomes.</title>
        <authorList>
            <person name="Kawai M."/>
            <person name="Futagami T."/>
            <person name="Toyoda A."/>
            <person name="Takaki Y."/>
            <person name="Nishi S."/>
            <person name="Hori S."/>
            <person name="Arai W."/>
            <person name="Tsubouchi T."/>
            <person name="Morono Y."/>
            <person name="Uchiyama I."/>
            <person name="Ito T."/>
            <person name="Fujiyama A."/>
            <person name="Inagaki F."/>
            <person name="Takami H."/>
        </authorList>
    </citation>
    <scope>NUCLEOTIDE SEQUENCE</scope>
    <source>
        <strain evidence="2">Expedition CK06-06</strain>
    </source>
</reference>
<evidence type="ECO:0000256" key="1">
    <source>
        <dbReference type="SAM" id="MobiDB-lite"/>
    </source>
</evidence>
<accession>X1PIX6</accession>
<proteinExistence type="predicted"/>
<dbReference type="AlphaFoldDB" id="X1PIX6"/>
<organism evidence="2">
    <name type="scientific">marine sediment metagenome</name>
    <dbReference type="NCBI Taxonomy" id="412755"/>
    <lineage>
        <taxon>unclassified sequences</taxon>
        <taxon>metagenomes</taxon>
        <taxon>ecological metagenomes</taxon>
    </lineage>
</organism>
<evidence type="ECO:0000313" key="2">
    <source>
        <dbReference type="EMBL" id="GAI30834.1"/>
    </source>
</evidence>
<dbReference type="EMBL" id="BARV01018116">
    <property type="protein sequence ID" value="GAI30834.1"/>
    <property type="molecule type" value="Genomic_DNA"/>
</dbReference>
<comment type="caution">
    <text evidence="2">The sequence shown here is derived from an EMBL/GenBank/DDBJ whole genome shotgun (WGS) entry which is preliminary data.</text>
</comment>
<name>X1PIX6_9ZZZZ</name>
<feature type="non-terminal residue" evidence="2">
    <location>
        <position position="1"/>
    </location>
</feature>
<feature type="compositionally biased region" description="Basic and acidic residues" evidence="1">
    <location>
        <begin position="21"/>
        <end position="30"/>
    </location>
</feature>